<accession>A0A9J6BWX9</accession>
<reference evidence="1" key="1">
    <citation type="submission" date="2021-03" db="EMBL/GenBank/DDBJ databases">
        <title>Chromosome level genome of the anhydrobiotic midge Polypedilum vanderplanki.</title>
        <authorList>
            <person name="Yoshida Y."/>
            <person name="Kikawada T."/>
            <person name="Gusev O."/>
        </authorList>
    </citation>
    <scope>NUCLEOTIDE SEQUENCE</scope>
    <source>
        <strain evidence="1">NIAS01</strain>
        <tissue evidence="1">Whole body or cell culture</tissue>
    </source>
</reference>
<keyword evidence="2" id="KW-1185">Reference proteome</keyword>
<proteinExistence type="predicted"/>
<dbReference type="OrthoDB" id="7974215at2759"/>
<gene>
    <name evidence="1" type="ORF">PVAND_004230</name>
</gene>
<evidence type="ECO:0008006" key="3">
    <source>
        <dbReference type="Google" id="ProtNLM"/>
    </source>
</evidence>
<comment type="caution">
    <text evidence="1">The sequence shown here is derived from an EMBL/GenBank/DDBJ whole genome shotgun (WGS) entry which is preliminary data.</text>
</comment>
<evidence type="ECO:0000313" key="1">
    <source>
        <dbReference type="EMBL" id="KAG5674250.1"/>
    </source>
</evidence>
<name>A0A9J6BWX9_POLVA</name>
<sequence>MATVWDYASKRKNPLTKDIEGICNRCGKVIKCVKFSVSTFKTHLKTHGIIIEKEKQPEEEVAPKKIKTITDFFQKTSLKEIVSDLATDGISIRAIKINNNIRKSIQRDGFKLPANESDVIKLLIADYNKKREIMKEEISILIKNHAKFSLSIGEYTTIHRRRFLGINVNDSFQRKNLENRISSNLWFM</sequence>
<dbReference type="AlphaFoldDB" id="A0A9J6BWX9"/>
<protein>
    <recommendedName>
        <fullName evidence="3">BED-type domain-containing protein</fullName>
    </recommendedName>
</protein>
<dbReference type="EMBL" id="JADBJN010000002">
    <property type="protein sequence ID" value="KAG5674250.1"/>
    <property type="molecule type" value="Genomic_DNA"/>
</dbReference>
<organism evidence="1 2">
    <name type="scientific">Polypedilum vanderplanki</name>
    <name type="common">Sleeping chironomid midge</name>
    <dbReference type="NCBI Taxonomy" id="319348"/>
    <lineage>
        <taxon>Eukaryota</taxon>
        <taxon>Metazoa</taxon>
        <taxon>Ecdysozoa</taxon>
        <taxon>Arthropoda</taxon>
        <taxon>Hexapoda</taxon>
        <taxon>Insecta</taxon>
        <taxon>Pterygota</taxon>
        <taxon>Neoptera</taxon>
        <taxon>Endopterygota</taxon>
        <taxon>Diptera</taxon>
        <taxon>Nematocera</taxon>
        <taxon>Chironomoidea</taxon>
        <taxon>Chironomidae</taxon>
        <taxon>Chironominae</taxon>
        <taxon>Polypedilum</taxon>
        <taxon>Polypedilum</taxon>
    </lineage>
</organism>
<evidence type="ECO:0000313" key="2">
    <source>
        <dbReference type="Proteomes" id="UP001107558"/>
    </source>
</evidence>
<dbReference type="Proteomes" id="UP001107558">
    <property type="component" value="Chromosome 2"/>
</dbReference>